<keyword evidence="2" id="KW-1185">Reference proteome</keyword>
<proteinExistence type="predicted"/>
<dbReference type="EMBL" id="BGPR01000026">
    <property type="protein sequence ID" value="GBL81732.1"/>
    <property type="molecule type" value="Genomic_DNA"/>
</dbReference>
<evidence type="ECO:0000313" key="1">
    <source>
        <dbReference type="EMBL" id="GBL81732.1"/>
    </source>
</evidence>
<accession>A0A4Y2AP95</accession>
<name>A0A4Y2AP95_ARAVE</name>
<organism evidence="1 2">
    <name type="scientific">Araneus ventricosus</name>
    <name type="common">Orbweaver spider</name>
    <name type="synonym">Epeira ventricosa</name>
    <dbReference type="NCBI Taxonomy" id="182803"/>
    <lineage>
        <taxon>Eukaryota</taxon>
        <taxon>Metazoa</taxon>
        <taxon>Ecdysozoa</taxon>
        <taxon>Arthropoda</taxon>
        <taxon>Chelicerata</taxon>
        <taxon>Arachnida</taxon>
        <taxon>Araneae</taxon>
        <taxon>Araneomorphae</taxon>
        <taxon>Entelegynae</taxon>
        <taxon>Araneoidea</taxon>
        <taxon>Araneidae</taxon>
        <taxon>Araneus</taxon>
    </lineage>
</organism>
<sequence length="88" mass="10177">MPIKWFDIHRNAVVFTPGVYSEWAARYYCTSLRYSFRPPTPSLFTTHLSNLDVNGQAHFLGGRLGLELTWDIEGEISRVQLAEFEKQV</sequence>
<protein>
    <submittedName>
        <fullName evidence="1">Uncharacterized protein</fullName>
    </submittedName>
</protein>
<gene>
    <name evidence="1" type="ORF">AVEN_93504_1</name>
</gene>
<evidence type="ECO:0000313" key="2">
    <source>
        <dbReference type="Proteomes" id="UP000499080"/>
    </source>
</evidence>
<comment type="caution">
    <text evidence="1">The sequence shown here is derived from an EMBL/GenBank/DDBJ whole genome shotgun (WGS) entry which is preliminary data.</text>
</comment>
<dbReference type="Proteomes" id="UP000499080">
    <property type="component" value="Unassembled WGS sequence"/>
</dbReference>
<dbReference type="AlphaFoldDB" id="A0A4Y2AP95"/>
<reference evidence="1 2" key="1">
    <citation type="journal article" date="2019" name="Sci. Rep.">
        <title>Orb-weaving spider Araneus ventricosus genome elucidates the spidroin gene catalogue.</title>
        <authorList>
            <person name="Kono N."/>
            <person name="Nakamura H."/>
            <person name="Ohtoshi R."/>
            <person name="Moran D.A.P."/>
            <person name="Shinohara A."/>
            <person name="Yoshida Y."/>
            <person name="Fujiwara M."/>
            <person name="Mori M."/>
            <person name="Tomita M."/>
            <person name="Arakawa K."/>
        </authorList>
    </citation>
    <scope>NUCLEOTIDE SEQUENCE [LARGE SCALE GENOMIC DNA]</scope>
</reference>